<comment type="caution">
    <text evidence="2">The sequence shown here is derived from an EMBL/GenBank/DDBJ whole genome shotgun (WGS) entry which is preliminary data.</text>
</comment>
<feature type="domain" description="DUF58" evidence="1">
    <location>
        <begin position="62"/>
        <end position="262"/>
    </location>
</feature>
<accession>A0A4R3MIG3</accession>
<dbReference type="PANTHER" id="PTHR33608">
    <property type="entry name" value="BLL2464 PROTEIN"/>
    <property type="match status" value="1"/>
</dbReference>
<dbReference type="InterPro" id="IPR002881">
    <property type="entry name" value="DUF58"/>
</dbReference>
<dbReference type="Pfam" id="PF01882">
    <property type="entry name" value="DUF58"/>
    <property type="match status" value="1"/>
</dbReference>
<keyword evidence="3" id="KW-1185">Reference proteome</keyword>
<organism evidence="2 3">
    <name type="scientific">Tepidamorphus gemmatus</name>
    <dbReference type="NCBI Taxonomy" id="747076"/>
    <lineage>
        <taxon>Bacteria</taxon>
        <taxon>Pseudomonadati</taxon>
        <taxon>Pseudomonadota</taxon>
        <taxon>Alphaproteobacteria</taxon>
        <taxon>Hyphomicrobiales</taxon>
        <taxon>Tepidamorphaceae</taxon>
        <taxon>Tepidamorphus</taxon>
    </lineage>
</organism>
<proteinExistence type="predicted"/>
<reference evidence="2 3" key="1">
    <citation type="submission" date="2019-03" db="EMBL/GenBank/DDBJ databases">
        <title>Genomic Encyclopedia of Type Strains, Phase IV (KMG-IV): sequencing the most valuable type-strain genomes for metagenomic binning, comparative biology and taxonomic classification.</title>
        <authorList>
            <person name="Goeker M."/>
        </authorList>
    </citation>
    <scope>NUCLEOTIDE SEQUENCE [LARGE SCALE GENOMIC DNA]</scope>
    <source>
        <strain evidence="2 3">DSM 19345</strain>
    </source>
</reference>
<evidence type="ECO:0000313" key="3">
    <source>
        <dbReference type="Proteomes" id="UP000295678"/>
    </source>
</evidence>
<gene>
    <name evidence="2" type="ORF">EDC22_101467</name>
</gene>
<evidence type="ECO:0000259" key="1">
    <source>
        <dbReference type="Pfam" id="PF01882"/>
    </source>
</evidence>
<protein>
    <submittedName>
        <fullName evidence="2">Uncharacterized protein DUF58</fullName>
    </submittedName>
</protein>
<dbReference type="PANTHER" id="PTHR33608:SF6">
    <property type="entry name" value="BLL2464 PROTEIN"/>
    <property type="match status" value="1"/>
</dbReference>
<name>A0A4R3MIG3_9HYPH</name>
<dbReference type="Proteomes" id="UP000295678">
    <property type="component" value="Unassembled WGS sequence"/>
</dbReference>
<sequence length="316" mass="34662">MVVARPELDTTPPAAADIGRQAAELSARMPDLLIQARLVANTIAHGIHGRRRAGPGETFWQFRHFQSGEPAKRIDWRRSARDDHLYVREKEWEAAHTVWIWIDRSPSMYFRSQLGQARKIERAVVIGLALTDLLIRGGERVGLVGLIAPSARRNAIETAAQLIAHDPIGEDRLPTEVPFGRFSDLVILGDLLEPLQTLEAGLTGIAGRQVHGHVVQILDPAEETFPFAGRTEFHDAASGLTYTAGRAEAIRGAYLARMAERRRRLRALSDRLGWSCTVHHTDHPAQQPVLALHARLSGGSNPRAGASAAAGREASV</sequence>
<dbReference type="AlphaFoldDB" id="A0A4R3MIG3"/>
<evidence type="ECO:0000313" key="2">
    <source>
        <dbReference type="EMBL" id="TCT13597.1"/>
    </source>
</evidence>
<dbReference type="EMBL" id="SMAK01000001">
    <property type="protein sequence ID" value="TCT13597.1"/>
    <property type="molecule type" value="Genomic_DNA"/>
</dbReference>